<protein>
    <submittedName>
        <fullName evidence="1">Uncharacterized protein</fullName>
    </submittedName>
</protein>
<proteinExistence type="predicted"/>
<name>A0A955I1V5_9BACT</name>
<accession>A0A955I1V5</accession>
<dbReference type="AlphaFoldDB" id="A0A955I1V5"/>
<comment type="caution">
    <text evidence="1">The sequence shown here is derived from an EMBL/GenBank/DDBJ whole genome shotgun (WGS) entry which is preliminary data.</text>
</comment>
<dbReference type="EMBL" id="JAGQLN010000004">
    <property type="protein sequence ID" value="MCA9376539.1"/>
    <property type="molecule type" value="Genomic_DNA"/>
</dbReference>
<evidence type="ECO:0000313" key="2">
    <source>
        <dbReference type="Proteomes" id="UP000741282"/>
    </source>
</evidence>
<organism evidence="1 2">
    <name type="scientific">Candidatus Dojkabacteria bacterium</name>
    <dbReference type="NCBI Taxonomy" id="2099670"/>
    <lineage>
        <taxon>Bacteria</taxon>
        <taxon>Candidatus Dojkabacteria</taxon>
    </lineage>
</organism>
<gene>
    <name evidence="1" type="ORF">KC685_01295</name>
</gene>
<reference evidence="1" key="1">
    <citation type="submission" date="2020-04" db="EMBL/GenBank/DDBJ databases">
        <authorList>
            <person name="Zhang T."/>
        </authorList>
    </citation>
    <scope>NUCLEOTIDE SEQUENCE</scope>
    <source>
        <strain evidence="1">HKST-UBA17</strain>
    </source>
</reference>
<sequence>MQKDLRKTGYIEYIDDTGLTAKATKAKLITTQITKITKILEKEFHGFNIRLIRNPTTVVSRSNFSNLSEILQDSLNLWKQIDYPFIDELLIRTSNFEQTTKFSLPNITIPLNPESIVDDVEANMEELNNPDQILLHPRLSNENLKKLMIGARFLSGSTKSIIDIGGKGIYHIYDLEKADSVYRGCLADEVQIDRISGRQSDHIVDLLEKLLKVATFLNPVATNIIVPSEKHHKNIVFEYRIIENDSELYLDFNDYEVI</sequence>
<dbReference type="Proteomes" id="UP000741282">
    <property type="component" value="Unassembled WGS sequence"/>
</dbReference>
<evidence type="ECO:0000313" key="1">
    <source>
        <dbReference type="EMBL" id="MCA9376539.1"/>
    </source>
</evidence>
<reference evidence="1" key="2">
    <citation type="journal article" date="2021" name="Microbiome">
        <title>Successional dynamics and alternative stable states in a saline activated sludge microbial community over 9 years.</title>
        <authorList>
            <person name="Wang Y."/>
            <person name="Ye J."/>
            <person name="Ju F."/>
            <person name="Liu L."/>
            <person name="Boyd J.A."/>
            <person name="Deng Y."/>
            <person name="Parks D.H."/>
            <person name="Jiang X."/>
            <person name="Yin X."/>
            <person name="Woodcroft B.J."/>
            <person name="Tyson G.W."/>
            <person name="Hugenholtz P."/>
            <person name="Polz M.F."/>
            <person name="Zhang T."/>
        </authorList>
    </citation>
    <scope>NUCLEOTIDE SEQUENCE</scope>
    <source>
        <strain evidence="1">HKST-UBA17</strain>
    </source>
</reference>